<reference evidence="1 2" key="1">
    <citation type="submission" date="2020-08" db="EMBL/GenBank/DDBJ databases">
        <title>Genome public.</title>
        <authorList>
            <person name="Liu C."/>
            <person name="Sun Q."/>
        </authorList>
    </citation>
    <scope>NUCLEOTIDE SEQUENCE [LARGE SCALE GENOMIC DNA]</scope>
    <source>
        <strain evidence="1 2">BX4</strain>
    </source>
</reference>
<comment type="caution">
    <text evidence="1">The sequence shown here is derived from an EMBL/GenBank/DDBJ whole genome shotgun (WGS) entry which is preliminary data.</text>
</comment>
<organism evidence="1 2">
    <name type="scientific">Eubacterium segne</name>
    <dbReference type="NCBI Taxonomy" id="2763045"/>
    <lineage>
        <taxon>Bacteria</taxon>
        <taxon>Bacillati</taxon>
        <taxon>Bacillota</taxon>
        <taxon>Clostridia</taxon>
        <taxon>Eubacteriales</taxon>
        <taxon>Eubacteriaceae</taxon>
        <taxon>Eubacterium</taxon>
    </lineage>
</organism>
<dbReference type="RefSeq" id="WP_021953126.1">
    <property type="nucleotide sequence ID" value="NZ_JACOOZ010000005.1"/>
</dbReference>
<dbReference type="Proteomes" id="UP000597877">
    <property type="component" value="Unassembled WGS sequence"/>
</dbReference>
<dbReference type="EMBL" id="JACOOZ010000005">
    <property type="protein sequence ID" value="MBC5667962.1"/>
    <property type="molecule type" value="Genomic_DNA"/>
</dbReference>
<accession>A0ABR7F455</accession>
<sequence length="138" mass="16202">MMKANGIIIIGISVAMVITGCGNNTKEFILDGYKSCDEYFDDGFKKYTDYCKYYYDKSFDVTFSENSYYTVVSKDYVKVIKQYFNNFQSEFMSEPDKYDFDSSCITEGDYYYRKEEGGGYDVGLYDLESHTLYYIHDN</sequence>
<evidence type="ECO:0008006" key="3">
    <source>
        <dbReference type="Google" id="ProtNLM"/>
    </source>
</evidence>
<gene>
    <name evidence="1" type="ORF">H8S00_08215</name>
</gene>
<proteinExistence type="predicted"/>
<evidence type="ECO:0000313" key="2">
    <source>
        <dbReference type="Proteomes" id="UP000597877"/>
    </source>
</evidence>
<evidence type="ECO:0000313" key="1">
    <source>
        <dbReference type="EMBL" id="MBC5667962.1"/>
    </source>
</evidence>
<protein>
    <recommendedName>
        <fullName evidence="3">Lipoprotein</fullName>
    </recommendedName>
</protein>
<dbReference type="PROSITE" id="PS51257">
    <property type="entry name" value="PROKAR_LIPOPROTEIN"/>
    <property type="match status" value="1"/>
</dbReference>
<keyword evidence="2" id="KW-1185">Reference proteome</keyword>
<name>A0ABR7F455_9FIRM</name>